<organism evidence="1 2">
    <name type="scientific">Tanacetum coccineum</name>
    <dbReference type="NCBI Taxonomy" id="301880"/>
    <lineage>
        <taxon>Eukaryota</taxon>
        <taxon>Viridiplantae</taxon>
        <taxon>Streptophyta</taxon>
        <taxon>Embryophyta</taxon>
        <taxon>Tracheophyta</taxon>
        <taxon>Spermatophyta</taxon>
        <taxon>Magnoliopsida</taxon>
        <taxon>eudicotyledons</taxon>
        <taxon>Gunneridae</taxon>
        <taxon>Pentapetalae</taxon>
        <taxon>asterids</taxon>
        <taxon>campanulids</taxon>
        <taxon>Asterales</taxon>
        <taxon>Asteraceae</taxon>
        <taxon>Asteroideae</taxon>
        <taxon>Anthemideae</taxon>
        <taxon>Anthemidinae</taxon>
        <taxon>Tanacetum</taxon>
    </lineage>
</organism>
<dbReference type="Gene3D" id="1.25.10.10">
    <property type="entry name" value="Leucine-rich Repeat Variant"/>
    <property type="match status" value="1"/>
</dbReference>
<accession>A0ABQ4XNH7</accession>
<evidence type="ECO:0000313" key="1">
    <source>
        <dbReference type="EMBL" id="GJS66503.1"/>
    </source>
</evidence>
<evidence type="ECO:0000313" key="2">
    <source>
        <dbReference type="Proteomes" id="UP001151760"/>
    </source>
</evidence>
<name>A0ABQ4XNH7_9ASTR</name>
<protein>
    <submittedName>
        <fullName evidence="1">Retrovirus-related pol polyprotein from transposon TNT 1-94</fullName>
    </submittedName>
</protein>
<dbReference type="Proteomes" id="UP001151760">
    <property type="component" value="Unassembled WGS sequence"/>
</dbReference>
<proteinExistence type="predicted"/>
<sequence length="354" mass="39702">METKFERPSVIRQSNAFKSQRQSILGKPATFSDSLAKKDFSKSKSVTTNNLSNDFSKQDTAQILSQNVKSILKNTNMIAPGMTKQPIAVPISIREPKRTVNQFVATSLKKTIASASTNQKPRSKFRKQYEQISKTYKWWCSTLSITPLSSNSFAAHRDNSIHRRLWVLKAHDGKSHASKENDLLQVSRDSGICISITLQDTSTPNPIFLMAKATSSQACATGKCRILHEIAVKFDCLKSVSIRNMVVSPSDLKRLAKTRCVNANDKANRMLRAKAIECISLVEMAVGKDKFRDDAKQISVRSIVDEIKQVIAAVQAERENEPRGPTLKILMQRKESYLKRKMNKKKKSAIWLGG</sequence>
<gene>
    <name evidence="1" type="ORF">Tco_0681067</name>
</gene>
<reference evidence="1" key="2">
    <citation type="submission" date="2022-01" db="EMBL/GenBank/DDBJ databases">
        <authorList>
            <person name="Yamashiro T."/>
            <person name="Shiraishi A."/>
            <person name="Satake H."/>
            <person name="Nakayama K."/>
        </authorList>
    </citation>
    <scope>NUCLEOTIDE SEQUENCE</scope>
</reference>
<keyword evidence="2" id="KW-1185">Reference proteome</keyword>
<dbReference type="InterPro" id="IPR011989">
    <property type="entry name" value="ARM-like"/>
</dbReference>
<comment type="caution">
    <text evidence="1">The sequence shown here is derived from an EMBL/GenBank/DDBJ whole genome shotgun (WGS) entry which is preliminary data.</text>
</comment>
<dbReference type="EMBL" id="BQNB010009652">
    <property type="protein sequence ID" value="GJS66503.1"/>
    <property type="molecule type" value="Genomic_DNA"/>
</dbReference>
<reference evidence="1" key="1">
    <citation type="journal article" date="2022" name="Int. J. Mol. Sci.">
        <title>Draft Genome of Tanacetum Coccineum: Genomic Comparison of Closely Related Tanacetum-Family Plants.</title>
        <authorList>
            <person name="Yamashiro T."/>
            <person name="Shiraishi A."/>
            <person name="Nakayama K."/>
            <person name="Satake H."/>
        </authorList>
    </citation>
    <scope>NUCLEOTIDE SEQUENCE</scope>
</reference>